<evidence type="ECO:0000313" key="1">
    <source>
        <dbReference type="EMBL" id="MFC0386009.1"/>
    </source>
</evidence>
<evidence type="ECO:0000313" key="2">
    <source>
        <dbReference type="Proteomes" id="UP001589789"/>
    </source>
</evidence>
<proteinExistence type="predicted"/>
<keyword evidence="2" id="KW-1185">Reference proteome</keyword>
<comment type="caution">
    <text evidence="1">The sequence shown here is derived from an EMBL/GenBank/DDBJ whole genome shotgun (WGS) entry which is preliminary data.</text>
</comment>
<protein>
    <recommendedName>
        <fullName evidence="3">Mannitol dehydrogenase C-terminal domain-containing protein</fullName>
    </recommendedName>
</protein>
<accession>A0ABV6IRX6</accession>
<reference evidence="1 2" key="1">
    <citation type="submission" date="2024-09" db="EMBL/GenBank/DDBJ databases">
        <authorList>
            <person name="Sun Q."/>
            <person name="Mori K."/>
        </authorList>
    </citation>
    <scope>NUCLEOTIDE SEQUENCE [LARGE SCALE GENOMIC DNA]</scope>
    <source>
        <strain evidence="1 2">CCM 7468</strain>
    </source>
</reference>
<evidence type="ECO:0008006" key="3">
    <source>
        <dbReference type="Google" id="ProtNLM"/>
    </source>
</evidence>
<name>A0ABV6IRX6_9PROT</name>
<dbReference type="RefSeq" id="WP_377050153.1">
    <property type="nucleotide sequence ID" value="NZ_JBHLVZ010000022.1"/>
</dbReference>
<dbReference type="Proteomes" id="UP001589789">
    <property type="component" value="Unassembled WGS sequence"/>
</dbReference>
<dbReference type="EMBL" id="JBHLVZ010000022">
    <property type="protein sequence ID" value="MFC0386009.1"/>
    <property type="molecule type" value="Genomic_DNA"/>
</dbReference>
<gene>
    <name evidence="1" type="ORF">ACFFIC_10695</name>
</gene>
<organism evidence="1 2">
    <name type="scientific">Muricoccus vinaceus</name>
    <dbReference type="NCBI Taxonomy" id="424704"/>
    <lineage>
        <taxon>Bacteria</taxon>
        <taxon>Pseudomonadati</taxon>
        <taxon>Pseudomonadota</taxon>
        <taxon>Alphaproteobacteria</taxon>
        <taxon>Acetobacterales</taxon>
        <taxon>Roseomonadaceae</taxon>
        <taxon>Muricoccus</taxon>
    </lineage>
</organism>
<sequence length="364" mass="40075">MPPLRRNGLLRDNPAKAYVVQQPANQGGRREVIHYDAFFEYGEGGQDIGSTIHTILETGAQLNDGVVVTASLISAANYRPVLEALELLAASKERGALGPIFLVTCENTLSAPEIFEDPDLAPLISDGMRRHVTPVPALVDRVCIGLEEGNEENREGLHPTVVVTTEEYGSLKLELSPATEDLARHLKGSRVEFTRYVAIEKQIKSWLLNGSHWLLALAAFEDSQGDPELRLNEFLERNAGNRAFADEVMREMREGIAVVLRREPEFAGFVRDINPDDYLAGASVAILSRFLSNDDPMSRILARFQAPSPEKPSTVDAFKKRFFDRVDAPIAAYTKKKGCPPPAATRSLRSLDHLIASGTFINAA</sequence>